<dbReference type="SUPFAM" id="SSF52402">
    <property type="entry name" value="Adenine nucleotide alpha hydrolases-like"/>
    <property type="match status" value="2"/>
</dbReference>
<dbReference type="Pfam" id="PF00582">
    <property type="entry name" value="Usp"/>
    <property type="match status" value="2"/>
</dbReference>
<proteinExistence type="inferred from homology"/>
<gene>
    <name evidence="4" type="ORF">AB0C36_08630</name>
</gene>
<organism evidence="4 5">
    <name type="scientific">Streptodolium elevatio</name>
    <dbReference type="NCBI Taxonomy" id="3157996"/>
    <lineage>
        <taxon>Bacteria</taxon>
        <taxon>Bacillati</taxon>
        <taxon>Actinomycetota</taxon>
        <taxon>Actinomycetes</taxon>
        <taxon>Kitasatosporales</taxon>
        <taxon>Streptomycetaceae</taxon>
        <taxon>Streptodolium</taxon>
    </lineage>
</organism>
<dbReference type="PANTHER" id="PTHR46268">
    <property type="entry name" value="STRESS RESPONSE PROTEIN NHAX"/>
    <property type="match status" value="1"/>
</dbReference>
<feature type="region of interest" description="Disordered" evidence="2">
    <location>
        <begin position="1"/>
        <end position="35"/>
    </location>
</feature>
<dbReference type="PANTHER" id="PTHR46268:SF27">
    <property type="entry name" value="UNIVERSAL STRESS PROTEIN RV2623"/>
    <property type="match status" value="1"/>
</dbReference>
<feature type="compositionally biased region" description="Polar residues" evidence="2">
    <location>
        <begin position="7"/>
        <end position="20"/>
    </location>
</feature>
<name>A0ABV3DDS1_9ACTN</name>
<keyword evidence="5" id="KW-1185">Reference proteome</keyword>
<comment type="caution">
    <text evidence="4">The sequence shown here is derived from an EMBL/GenBank/DDBJ whole genome shotgun (WGS) entry which is preliminary data.</text>
</comment>
<feature type="domain" description="UspA" evidence="3">
    <location>
        <begin position="209"/>
        <end position="325"/>
    </location>
</feature>
<dbReference type="Gene3D" id="3.40.50.12370">
    <property type="match status" value="1"/>
</dbReference>
<evidence type="ECO:0000313" key="4">
    <source>
        <dbReference type="EMBL" id="MEU8133557.1"/>
    </source>
</evidence>
<dbReference type="RefSeq" id="WP_358351230.1">
    <property type="nucleotide sequence ID" value="NZ_JBEZFP010000015.1"/>
</dbReference>
<accession>A0ABV3DDS1</accession>
<feature type="domain" description="UspA" evidence="3">
    <location>
        <begin position="37"/>
        <end position="174"/>
    </location>
</feature>
<evidence type="ECO:0000256" key="2">
    <source>
        <dbReference type="SAM" id="MobiDB-lite"/>
    </source>
</evidence>
<dbReference type="Gene3D" id="3.40.50.620">
    <property type="entry name" value="HUPs"/>
    <property type="match status" value="1"/>
</dbReference>
<dbReference type="CDD" id="cd00293">
    <property type="entry name" value="USP-like"/>
    <property type="match status" value="1"/>
</dbReference>
<protein>
    <submittedName>
        <fullName evidence="4">Universal stress protein</fullName>
    </submittedName>
</protein>
<comment type="similarity">
    <text evidence="1">Belongs to the universal stress protein A family.</text>
</comment>
<evidence type="ECO:0000256" key="1">
    <source>
        <dbReference type="ARBA" id="ARBA00008791"/>
    </source>
</evidence>
<evidence type="ECO:0000313" key="5">
    <source>
        <dbReference type="Proteomes" id="UP001551482"/>
    </source>
</evidence>
<dbReference type="Proteomes" id="UP001551482">
    <property type="component" value="Unassembled WGS sequence"/>
</dbReference>
<dbReference type="InterPro" id="IPR014729">
    <property type="entry name" value="Rossmann-like_a/b/a_fold"/>
</dbReference>
<sequence length="334" mass="34870">MSGATIDATSGETSGETSEAVSGAMSGATRDPSVPSIVVGCMPDDRGDDAVALAGVLARQLGWGVTLAYVQPESWPGTPVGAVDAEWAAFLRAEADQILDGALRRLQVVAPDVPYRRTVHAHRGSGRGLGELAELRGAAMVVVGSAPEGHHGRVAVGSTADQLLHGSPVPVALAPWGYSAAVPERLSRTTLAFHRSARSAATLMCGTLLSTRLGTRLRLLTVLARPKRFFGGLQHAGVEEQMFQVARDQMLTDLDDAAKSLGPRVAAEVELAEGDDIPSALSGADWADELLVCSVSDAGPLTRVFVGDVSSKIIRSAGVPVVVFPRGARLDVWR</sequence>
<dbReference type="InterPro" id="IPR006016">
    <property type="entry name" value="UspA"/>
</dbReference>
<dbReference type="EMBL" id="JBEZFP010000015">
    <property type="protein sequence ID" value="MEU8133557.1"/>
    <property type="molecule type" value="Genomic_DNA"/>
</dbReference>
<reference evidence="4 5" key="1">
    <citation type="submission" date="2024-06" db="EMBL/GenBank/DDBJ databases">
        <title>The Natural Products Discovery Center: Release of the First 8490 Sequenced Strains for Exploring Actinobacteria Biosynthetic Diversity.</title>
        <authorList>
            <person name="Kalkreuter E."/>
            <person name="Kautsar S.A."/>
            <person name="Yang D."/>
            <person name="Bader C.D."/>
            <person name="Teijaro C.N."/>
            <person name="Fluegel L."/>
            <person name="Davis C.M."/>
            <person name="Simpson J.R."/>
            <person name="Lauterbach L."/>
            <person name="Steele A.D."/>
            <person name="Gui C."/>
            <person name="Meng S."/>
            <person name="Li G."/>
            <person name="Viehrig K."/>
            <person name="Ye F."/>
            <person name="Su P."/>
            <person name="Kiefer A.F."/>
            <person name="Nichols A."/>
            <person name="Cepeda A.J."/>
            <person name="Yan W."/>
            <person name="Fan B."/>
            <person name="Jiang Y."/>
            <person name="Adhikari A."/>
            <person name="Zheng C.-J."/>
            <person name="Schuster L."/>
            <person name="Cowan T.M."/>
            <person name="Smanski M.J."/>
            <person name="Chevrette M.G."/>
            <person name="De Carvalho L.P.S."/>
            <person name="Shen B."/>
        </authorList>
    </citation>
    <scope>NUCLEOTIDE SEQUENCE [LARGE SCALE GENOMIC DNA]</scope>
    <source>
        <strain evidence="4 5">NPDC048946</strain>
    </source>
</reference>
<evidence type="ECO:0000259" key="3">
    <source>
        <dbReference type="Pfam" id="PF00582"/>
    </source>
</evidence>